<dbReference type="RefSeq" id="WP_378137241.1">
    <property type="nucleotide sequence ID" value="NZ_JBHSMI010000030.1"/>
</dbReference>
<keyword evidence="3" id="KW-0732">Signal</keyword>
<dbReference type="Proteomes" id="UP001596113">
    <property type="component" value="Unassembled WGS sequence"/>
</dbReference>
<feature type="chain" id="PRO_5045417530" evidence="3">
    <location>
        <begin position="28"/>
        <end position="525"/>
    </location>
</feature>
<evidence type="ECO:0000259" key="4">
    <source>
        <dbReference type="Pfam" id="PF07833"/>
    </source>
</evidence>
<evidence type="ECO:0000313" key="5">
    <source>
        <dbReference type="EMBL" id="MFC5405713.1"/>
    </source>
</evidence>
<name>A0ABW0HYW7_9BACL</name>
<dbReference type="InterPro" id="IPR011042">
    <property type="entry name" value="6-blade_b-propeller_TolB-like"/>
</dbReference>
<dbReference type="PROSITE" id="PS51125">
    <property type="entry name" value="NHL"/>
    <property type="match status" value="2"/>
</dbReference>
<dbReference type="Pfam" id="PF01436">
    <property type="entry name" value="NHL"/>
    <property type="match status" value="2"/>
</dbReference>
<keyword evidence="1" id="KW-0677">Repeat</keyword>
<dbReference type="PANTHER" id="PTHR13833">
    <property type="match status" value="1"/>
</dbReference>
<dbReference type="InterPro" id="IPR001258">
    <property type="entry name" value="NHL_repeat"/>
</dbReference>
<dbReference type="InterPro" id="IPR036582">
    <property type="entry name" value="Mao_N_sf"/>
</dbReference>
<evidence type="ECO:0000256" key="1">
    <source>
        <dbReference type="ARBA" id="ARBA00022737"/>
    </source>
</evidence>
<feature type="repeat" description="NHL" evidence="2">
    <location>
        <begin position="246"/>
        <end position="276"/>
    </location>
</feature>
<feature type="signal peptide" evidence="3">
    <location>
        <begin position="1"/>
        <end position="27"/>
    </location>
</feature>
<organism evidence="5 6">
    <name type="scientific">Cohnella soli</name>
    <dbReference type="NCBI Taxonomy" id="425005"/>
    <lineage>
        <taxon>Bacteria</taxon>
        <taxon>Bacillati</taxon>
        <taxon>Bacillota</taxon>
        <taxon>Bacilli</taxon>
        <taxon>Bacillales</taxon>
        <taxon>Paenibacillaceae</taxon>
        <taxon>Cohnella</taxon>
    </lineage>
</organism>
<feature type="domain" description="Copper amine oxidase-like N-terminal" evidence="4">
    <location>
        <begin position="411"/>
        <end position="520"/>
    </location>
</feature>
<dbReference type="SUPFAM" id="SSF55383">
    <property type="entry name" value="Copper amine oxidase, domain N"/>
    <property type="match status" value="1"/>
</dbReference>
<dbReference type="InterPro" id="IPR012854">
    <property type="entry name" value="Cu_amine_oxidase-like_N"/>
</dbReference>
<comment type="caution">
    <text evidence="5">The sequence shown here is derived from an EMBL/GenBank/DDBJ whole genome shotgun (WGS) entry which is preliminary data.</text>
</comment>
<feature type="repeat" description="NHL" evidence="2">
    <location>
        <begin position="125"/>
        <end position="155"/>
    </location>
</feature>
<protein>
    <submittedName>
        <fullName evidence="5">Stalk domain-containing protein</fullName>
    </submittedName>
</protein>
<dbReference type="SUPFAM" id="SSF101898">
    <property type="entry name" value="NHL repeat"/>
    <property type="match status" value="1"/>
</dbReference>
<dbReference type="PANTHER" id="PTHR13833:SF71">
    <property type="entry name" value="NHL DOMAIN-CONTAINING PROTEIN"/>
    <property type="match status" value="1"/>
</dbReference>
<evidence type="ECO:0000256" key="2">
    <source>
        <dbReference type="PROSITE-ProRule" id="PRU00504"/>
    </source>
</evidence>
<dbReference type="Gene3D" id="2.120.10.30">
    <property type="entry name" value="TolB, C-terminal domain"/>
    <property type="match status" value="4"/>
</dbReference>
<dbReference type="Pfam" id="PF07833">
    <property type="entry name" value="Cu_amine_oxidN1"/>
    <property type="match status" value="1"/>
</dbReference>
<sequence>MRGFTRKCTLLIAGIAIFASIPNLATAAPNVDWTQSAKLYEVHTWAGKSDLGHTDGKTSEATFFHPHSVVVMPNGQLLISDSSNQLLRKVSASEVSAYAGQIVGVDESNLPTGGYNDDELAHAAFEQPLGLAVDAQGNVYVADSKNNAIRKVSKDGKVTTLAGNGLIGASDGVGQKATFFEPSDVAVDAAGKVYVADTLNNVIRKISPDGTVTTLTAPSTRIVEYHPGAVDYVGDFADGAIASAKFNEPSALAIDNKGNLYVSDRGNCRIRYIDFNANKVTTVAGSGELAKDAIYVEGGFVDGDAQQSRFASPEGLTIAADGTLIVADSLNHVIRSIKNGKVSTVAGITKDPGSIDGVAGSAQFNHPTDVAVLSDGRLVIVDEQGNKVRVLQSYTKPTDLPTDKGIQTLLRGKRVVSDVPAQMKSNSVLLPVNAVGTALGYTVDYDPKSKSAILTKGELTYVIGPNTKTVTKTLKGKSEQLTLNAPSLIVNNRMFIPVRFFATEENLDIQWDSAAQIVVIRDRTF</sequence>
<dbReference type="Gene3D" id="3.30.457.10">
    <property type="entry name" value="Copper amine oxidase-like, N-terminal domain"/>
    <property type="match status" value="1"/>
</dbReference>
<keyword evidence="6" id="KW-1185">Reference proteome</keyword>
<proteinExistence type="predicted"/>
<evidence type="ECO:0000256" key="3">
    <source>
        <dbReference type="SAM" id="SignalP"/>
    </source>
</evidence>
<reference evidence="6" key="1">
    <citation type="journal article" date="2019" name="Int. J. Syst. Evol. Microbiol.">
        <title>The Global Catalogue of Microorganisms (GCM) 10K type strain sequencing project: providing services to taxonomists for standard genome sequencing and annotation.</title>
        <authorList>
            <consortium name="The Broad Institute Genomics Platform"/>
            <consortium name="The Broad Institute Genome Sequencing Center for Infectious Disease"/>
            <person name="Wu L."/>
            <person name="Ma J."/>
        </authorList>
    </citation>
    <scope>NUCLEOTIDE SEQUENCE [LARGE SCALE GENOMIC DNA]</scope>
    <source>
        <strain evidence="6">CGMCC 1.18575</strain>
    </source>
</reference>
<dbReference type="EMBL" id="JBHSMI010000030">
    <property type="protein sequence ID" value="MFC5405713.1"/>
    <property type="molecule type" value="Genomic_DNA"/>
</dbReference>
<gene>
    <name evidence="5" type="ORF">ACFPOF_23455</name>
</gene>
<evidence type="ECO:0000313" key="6">
    <source>
        <dbReference type="Proteomes" id="UP001596113"/>
    </source>
</evidence>
<accession>A0ABW0HYW7</accession>